<keyword evidence="2" id="KW-1185">Reference proteome</keyword>
<dbReference type="KEGG" id="lbc:LACBIDRAFT_330919"/>
<evidence type="ECO:0000313" key="1">
    <source>
        <dbReference type="EMBL" id="EDR04089.1"/>
    </source>
</evidence>
<dbReference type="Proteomes" id="UP000001194">
    <property type="component" value="Unassembled WGS sequence"/>
</dbReference>
<dbReference type="AlphaFoldDB" id="B0DN64"/>
<dbReference type="GeneID" id="6080898"/>
<sequence length="262" mass="30023">MILIPYARSFFIRPTKIVTQAPILSLILATRCAAISSLHFVFDCYWTAASTCLEATNKQAAACRRFPKHTPRREWSSPRHDRRSFSIPTNYTPPPYGFARIPPYPFPQCNEIFFDLNTHALDETLLKARHLYLSTPRIQHVAGWDGLYYDLGVRHPGLLVVLGWRYFTKFAEPQTKSGINLKTLTLKSGFGNGFPLRTILQEIQFSGLLAEVQTAYWEDVKEMLYRRWPVLAFTQIGWRGCFSSMTTAFPTLFGSWSPSTNI</sequence>
<accession>B0DN64</accession>
<dbReference type="EMBL" id="DS547120">
    <property type="protein sequence ID" value="EDR04089.1"/>
    <property type="molecule type" value="Genomic_DNA"/>
</dbReference>
<name>B0DN64_LACBS</name>
<organism evidence="2">
    <name type="scientific">Laccaria bicolor (strain S238N-H82 / ATCC MYA-4686)</name>
    <name type="common">Bicoloured deceiver</name>
    <name type="synonym">Laccaria laccata var. bicolor</name>
    <dbReference type="NCBI Taxonomy" id="486041"/>
    <lineage>
        <taxon>Eukaryota</taxon>
        <taxon>Fungi</taxon>
        <taxon>Dikarya</taxon>
        <taxon>Basidiomycota</taxon>
        <taxon>Agaricomycotina</taxon>
        <taxon>Agaricomycetes</taxon>
        <taxon>Agaricomycetidae</taxon>
        <taxon>Agaricales</taxon>
        <taxon>Agaricineae</taxon>
        <taxon>Hydnangiaceae</taxon>
        <taxon>Laccaria</taxon>
    </lineage>
</organism>
<proteinExistence type="predicted"/>
<reference evidence="1 2" key="1">
    <citation type="journal article" date="2008" name="Nature">
        <title>The genome of Laccaria bicolor provides insights into mycorrhizal symbiosis.</title>
        <authorList>
            <person name="Martin F."/>
            <person name="Aerts A."/>
            <person name="Ahren D."/>
            <person name="Brun A."/>
            <person name="Danchin E.G.J."/>
            <person name="Duchaussoy F."/>
            <person name="Gibon J."/>
            <person name="Kohler A."/>
            <person name="Lindquist E."/>
            <person name="Pereda V."/>
            <person name="Salamov A."/>
            <person name="Shapiro H.J."/>
            <person name="Wuyts J."/>
            <person name="Blaudez D."/>
            <person name="Buee M."/>
            <person name="Brokstein P."/>
            <person name="Canbaeck B."/>
            <person name="Cohen D."/>
            <person name="Courty P.E."/>
            <person name="Coutinho P.M."/>
            <person name="Delaruelle C."/>
            <person name="Detter J.C."/>
            <person name="Deveau A."/>
            <person name="DiFazio S."/>
            <person name="Duplessis S."/>
            <person name="Fraissinet-Tachet L."/>
            <person name="Lucic E."/>
            <person name="Frey-Klett P."/>
            <person name="Fourrey C."/>
            <person name="Feussner I."/>
            <person name="Gay G."/>
            <person name="Grimwood J."/>
            <person name="Hoegger P.J."/>
            <person name="Jain P."/>
            <person name="Kilaru S."/>
            <person name="Labbe J."/>
            <person name="Lin Y.C."/>
            <person name="Legue V."/>
            <person name="Le Tacon F."/>
            <person name="Marmeisse R."/>
            <person name="Melayah D."/>
            <person name="Montanini B."/>
            <person name="Muratet M."/>
            <person name="Nehls U."/>
            <person name="Niculita-Hirzel H."/>
            <person name="Oudot-Le Secq M.P."/>
            <person name="Peter M."/>
            <person name="Quesneville H."/>
            <person name="Rajashekar B."/>
            <person name="Reich M."/>
            <person name="Rouhier N."/>
            <person name="Schmutz J."/>
            <person name="Yin T."/>
            <person name="Chalot M."/>
            <person name="Henrissat B."/>
            <person name="Kuees U."/>
            <person name="Lucas S."/>
            <person name="Van de Peer Y."/>
            <person name="Podila G.K."/>
            <person name="Polle A."/>
            <person name="Pukkila P.J."/>
            <person name="Richardson P.M."/>
            <person name="Rouze P."/>
            <person name="Sanders I.R."/>
            <person name="Stajich J.E."/>
            <person name="Tunlid A."/>
            <person name="Tuskan G."/>
            <person name="Grigoriev I.V."/>
        </authorList>
    </citation>
    <scope>NUCLEOTIDE SEQUENCE [LARGE SCALE GENOMIC DNA]</scope>
    <source>
        <strain evidence="2">S238N-H82 / ATCC MYA-4686</strain>
    </source>
</reference>
<dbReference type="HOGENOM" id="CLU_1061979_0_0_1"/>
<evidence type="ECO:0000313" key="2">
    <source>
        <dbReference type="Proteomes" id="UP000001194"/>
    </source>
</evidence>
<dbReference type="InParanoid" id="B0DN64"/>
<gene>
    <name evidence="1" type="ORF">LACBIDRAFT_330919</name>
</gene>
<protein>
    <submittedName>
        <fullName evidence="1">GPI-anchored small secreted protein</fullName>
    </submittedName>
</protein>
<dbReference type="RefSeq" id="XP_001885344.1">
    <property type="nucleotide sequence ID" value="XM_001885309.1"/>
</dbReference>